<dbReference type="GO" id="GO:0005096">
    <property type="term" value="F:GTPase activator activity"/>
    <property type="evidence" value="ECO:0007669"/>
    <property type="project" value="InterPro"/>
</dbReference>
<keyword evidence="3" id="KW-1185">Reference proteome</keyword>
<dbReference type="EMBL" id="LR746278">
    <property type="protein sequence ID" value="CAA7408915.1"/>
    <property type="molecule type" value="Genomic_DNA"/>
</dbReference>
<organism evidence="2 3">
    <name type="scientific">Spirodela intermedia</name>
    <name type="common">Intermediate duckweed</name>
    <dbReference type="NCBI Taxonomy" id="51605"/>
    <lineage>
        <taxon>Eukaryota</taxon>
        <taxon>Viridiplantae</taxon>
        <taxon>Streptophyta</taxon>
        <taxon>Embryophyta</taxon>
        <taxon>Tracheophyta</taxon>
        <taxon>Spermatophyta</taxon>
        <taxon>Magnoliopsida</taxon>
        <taxon>Liliopsida</taxon>
        <taxon>Araceae</taxon>
        <taxon>Lemnoideae</taxon>
        <taxon>Spirodela</taxon>
    </lineage>
</organism>
<dbReference type="AlphaFoldDB" id="A0A7I8LI29"/>
<evidence type="ECO:0000259" key="1">
    <source>
        <dbReference type="PROSITE" id="PS50004"/>
    </source>
</evidence>
<dbReference type="InterPro" id="IPR000008">
    <property type="entry name" value="C2_dom"/>
</dbReference>
<feature type="domain" description="C2" evidence="1">
    <location>
        <begin position="1"/>
        <end position="97"/>
    </location>
</feature>
<evidence type="ECO:0000313" key="3">
    <source>
        <dbReference type="Proteomes" id="UP000663760"/>
    </source>
</evidence>
<dbReference type="GO" id="GO:0005543">
    <property type="term" value="F:phospholipid binding"/>
    <property type="evidence" value="ECO:0007669"/>
    <property type="project" value="InterPro"/>
</dbReference>
<dbReference type="InterPro" id="IPR044518">
    <property type="entry name" value="ARF_GAP_AGD11/12/13"/>
</dbReference>
<dbReference type="PROSITE" id="PS50004">
    <property type="entry name" value="C2"/>
    <property type="match status" value="1"/>
</dbReference>
<name>A0A7I8LI29_SPIIN</name>
<proteinExistence type="predicted"/>
<dbReference type="InterPro" id="IPR035892">
    <property type="entry name" value="C2_domain_sf"/>
</dbReference>
<dbReference type="Gene3D" id="2.60.40.150">
    <property type="entry name" value="C2 domain"/>
    <property type="match status" value="1"/>
</dbReference>
<dbReference type="OrthoDB" id="73919at2759"/>
<dbReference type="SUPFAM" id="SSF49562">
    <property type="entry name" value="C2 domain (Calcium/lipid-binding domain, CaLB)"/>
    <property type="match status" value="1"/>
</dbReference>
<dbReference type="PANTHER" id="PTHR46220">
    <property type="entry name" value="ADP-RIBOSYLATION FACTOR GTPASE-ACTIVATING PROTEIN AGD12"/>
    <property type="match status" value="1"/>
</dbReference>
<dbReference type="PANTHER" id="PTHR46220:SF1">
    <property type="entry name" value="ADP-RIBOSYLATION FACTOR GTPASE-ACTIVATING PROTEIN AGD12"/>
    <property type="match status" value="1"/>
</dbReference>
<reference evidence="2" key="1">
    <citation type="submission" date="2020-02" db="EMBL/GenBank/DDBJ databases">
        <authorList>
            <person name="Scholz U."/>
            <person name="Mascher M."/>
            <person name="Fiebig A."/>
        </authorList>
    </citation>
    <scope>NUCLEOTIDE SEQUENCE</scope>
</reference>
<protein>
    <recommendedName>
        <fullName evidence="1">C2 domain-containing protein</fullName>
    </recommendedName>
</protein>
<dbReference type="SMART" id="SM00239">
    <property type="entry name" value="C2"/>
    <property type="match status" value="1"/>
</dbReference>
<dbReference type="Pfam" id="PF00168">
    <property type="entry name" value="C2"/>
    <property type="match status" value="1"/>
</dbReference>
<evidence type="ECO:0000313" key="2">
    <source>
        <dbReference type="EMBL" id="CAA7408915.1"/>
    </source>
</evidence>
<sequence length="140" mass="15599">MVEYIGVLKVKVIKGTDLAIRDIRTSDSYVVLALGHQSNLNPNWNEELQLSVPQGYGTLKLRVFDYDTFSTDGIIGEVEVDLQPMITSVMAFGDAELLVDMQIEKLLKSEDNALVDDNTINIINGKVRQDVSLKLQNVES</sequence>
<accession>A0A7I8LI29</accession>
<gene>
    <name evidence="2" type="ORF">SI8410_15019593</name>
</gene>
<dbReference type="Proteomes" id="UP000663760">
    <property type="component" value="Chromosome 15"/>
</dbReference>